<comment type="caution">
    <text evidence="1">The sequence shown here is derived from an EMBL/GenBank/DDBJ whole genome shotgun (WGS) entry which is preliminary data.</text>
</comment>
<proteinExistence type="predicted"/>
<name>A0A3M7S061_BRAPC</name>
<evidence type="ECO:0000313" key="2">
    <source>
        <dbReference type="Proteomes" id="UP000276133"/>
    </source>
</evidence>
<evidence type="ECO:0000313" key="1">
    <source>
        <dbReference type="EMBL" id="RNA29221.1"/>
    </source>
</evidence>
<organism evidence="1 2">
    <name type="scientific">Brachionus plicatilis</name>
    <name type="common">Marine rotifer</name>
    <name type="synonym">Brachionus muelleri</name>
    <dbReference type="NCBI Taxonomy" id="10195"/>
    <lineage>
        <taxon>Eukaryota</taxon>
        <taxon>Metazoa</taxon>
        <taxon>Spiralia</taxon>
        <taxon>Gnathifera</taxon>
        <taxon>Rotifera</taxon>
        <taxon>Eurotatoria</taxon>
        <taxon>Monogononta</taxon>
        <taxon>Pseudotrocha</taxon>
        <taxon>Ploima</taxon>
        <taxon>Brachionidae</taxon>
        <taxon>Brachionus</taxon>
    </lineage>
</organism>
<gene>
    <name evidence="1" type="ORF">BpHYR1_044951</name>
</gene>
<reference evidence="1 2" key="1">
    <citation type="journal article" date="2018" name="Sci. Rep.">
        <title>Genomic signatures of local adaptation to the degree of environmental predictability in rotifers.</title>
        <authorList>
            <person name="Franch-Gras L."/>
            <person name="Hahn C."/>
            <person name="Garcia-Roger E.M."/>
            <person name="Carmona M.J."/>
            <person name="Serra M."/>
            <person name="Gomez A."/>
        </authorList>
    </citation>
    <scope>NUCLEOTIDE SEQUENCE [LARGE SCALE GENOMIC DNA]</scope>
    <source>
        <strain evidence="1">HYR1</strain>
    </source>
</reference>
<dbReference type="Proteomes" id="UP000276133">
    <property type="component" value="Unassembled WGS sequence"/>
</dbReference>
<keyword evidence="2" id="KW-1185">Reference proteome</keyword>
<dbReference type="AlphaFoldDB" id="A0A3M7S061"/>
<dbReference type="EMBL" id="REGN01002264">
    <property type="protein sequence ID" value="RNA29221.1"/>
    <property type="molecule type" value="Genomic_DNA"/>
</dbReference>
<accession>A0A3M7S061</accession>
<protein>
    <submittedName>
        <fullName evidence="1">Uncharacterized protein</fullName>
    </submittedName>
</protein>
<sequence>MYLVQYSNEIKEGFVAQMSEISFLIYDVESSNELCNLNKIYSKYLKTNCLIFVKKRSLNPDKINILKFTNNFDQFAYQALQAFKVSINISLGFVLKNFYGSVRMIFEDKFEKKMFCFIEFNLQMLKLNRALCKK</sequence>